<dbReference type="Pfam" id="PF00171">
    <property type="entry name" value="Aldedh"/>
    <property type="match status" value="1"/>
</dbReference>
<dbReference type="InterPro" id="IPR016162">
    <property type="entry name" value="Ald_DH_N"/>
</dbReference>
<name>A0A059FUN3_9PROT</name>
<accession>A0A059FUN3</accession>
<comment type="catalytic activity">
    <reaction evidence="4">
        <text>an aldehyde + NAD(+) + H2O = a carboxylate + NADH + 2 H(+)</text>
        <dbReference type="Rhea" id="RHEA:16185"/>
        <dbReference type="ChEBI" id="CHEBI:15377"/>
        <dbReference type="ChEBI" id="CHEBI:15378"/>
        <dbReference type="ChEBI" id="CHEBI:17478"/>
        <dbReference type="ChEBI" id="CHEBI:29067"/>
        <dbReference type="ChEBI" id="CHEBI:57540"/>
        <dbReference type="ChEBI" id="CHEBI:57945"/>
        <dbReference type="EC" id="1.2.1.3"/>
    </reaction>
</comment>
<evidence type="ECO:0000256" key="5">
    <source>
        <dbReference type="PROSITE-ProRule" id="PRU10007"/>
    </source>
</evidence>
<dbReference type="PANTHER" id="PTHR42804:SF1">
    <property type="entry name" value="ALDEHYDE DEHYDROGENASE-RELATED"/>
    <property type="match status" value="1"/>
</dbReference>
<dbReference type="EMBL" id="ARYK01000001">
    <property type="protein sequence ID" value="KCZ94216.1"/>
    <property type="molecule type" value="Genomic_DNA"/>
</dbReference>
<dbReference type="Proteomes" id="UP000025171">
    <property type="component" value="Unassembled WGS sequence"/>
</dbReference>
<dbReference type="RefSeq" id="WP_035613205.1">
    <property type="nucleotide sequence ID" value="NZ_ARYK01000001.1"/>
</dbReference>
<reference evidence="8 9" key="1">
    <citation type="journal article" date="2014" name="Antonie Van Leeuwenhoek">
        <title>Hyphomonas beringensis sp. nov. and Hyphomonas chukchiensis sp. nov., isolated from surface seawater of the Bering Sea and Chukchi Sea.</title>
        <authorList>
            <person name="Li C."/>
            <person name="Lai Q."/>
            <person name="Li G."/>
            <person name="Dong C."/>
            <person name="Wang J."/>
            <person name="Liao Y."/>
            <person name="Shao Z."/>
        </authorList>
    </citation>
    <scope>NUCLEOTIDE SEQUENCE [LARGE SCALE GENOMIC DNA]</scope>
    <source>
        <strain evidence="8 9">MHS-2</strain>
    </source>
</reference>
<evidence type="ECO:0000256" key="6">
    <source>
        <dbReference type="RuleBase" id="RU003345"/>
    </source>
</evidence>
<dbReference type="PROSITE" id="PS00070">
    <property type="entry name" value="ALDEHYDE_DEHYDR_CYS"/>
    <property type="match status" value="1"/>
</dbReference>
<dbReference type="SUPFAM" id="SSF53720">
    <property type="entry name" value="ALDH-like"/>
    <property type="match status" value="1"/>
</dbReference>
<dbReference type="FunFam" id="3.40.309.10:FF:000012">
    <property type="entry name" value="Betaine aldehyde dehydrogenase"/>
    <property type="match status" value="1"/>
</dbReference>
<comment type="caution">
    <text evidence="8">The sequence shown here is derived from an EMBL/GenBank/DDBJ whole genome shotgun (WGS) entry which is preliminary data.</text>
</comment>
<gene>
    <name evidence="8" type="ORF">HJO_02540</name>
</gene>
<feature type="active site" evidence="5">
    <location>
        <position position="251"/>
    </location>
</feature>
<dbReference type="EC" id="1.2.1.3" evidence="3"/>
<comment type="similarity">
    <text evidence="1 6">Belongs to the aldehyde dehydrogenase family.</text>
</comment>
<dbReference type="Gene3D" id="3.40.309.10">
    <property type="entry name" value="Aldehyde Dehydrogenase, Chain A, domain 2"/>
    <property type="match status" value="1"/>
</dbReference>
<dbReference type="PANTHER" id="PTHR42804">
    <property type="entry name" value="ALDEHYDE DEHYDROGENASE"/>
    <property type="match status" value="1"/>
</dbReference>
<dbReference type="InterPro" id="IPR016163">
    <property type="entry name" value="Ald_DH_C"/>
</dbReference>
<evidence type="ECO:0000256" key="4">
    <source>
        <dbReference type="ARBA" id="ARBA00049194"/>
    </source>
</evidence>
<dbReference type="eggNOG" id="COG1012">
    <property type="taxonomic scope" value="Bacteria"/>
</dbReference>
<evidence type="ECO:0000313" key="8">
    <source>
        <dbReference type="EMBL" id="KCZ94216.1"/>
    </source>
</evidence>
<evidence type="ECO:0000256" key="1">
    <source>
        <dbReference type="ARBA" id="ARBA00009986"/>
    </source>
</evidence>
<organism evidence="8 9">
    <name type="scientific">Hyphomonas johnsonii MHS-2</name>
    <dbReference type="NCBI Taxonomy" id="1280950"/>
    <lineage>
        <taxon>Bacteria</taxon>
        <taxon>Pseudomonadati</taxon>
        <taxon>Pseudomonadota</taxon>
        <taxon>Alphaproteobacteria</taxon>
        <taxon>Hyphomonadales</taxon>
        <taxon>Hyphomonadaceae</taxon>
        <taxon>Hyphomonas</taxon>
    </lineage>
</organism>
<keyword evidence="2 6" id="KW-0560">Oxidoreductase</keyword>
<dbReference type="GO" id="GO:0004029">
    <property type="term" value="F:aldehyde dehydrogenase (NAD+) activity"/>
    <property type="evidence" value="ECO:0007669"/>
    <property type="project" value="UniProtKB-EC"/>
</dbReference>
<evidence type="ECO:0000256" key="2">
    <source>
        <dbReference type="ARBA" id="ARBA00023002"/>
    </source>
</evidence>
<dbReference type="CDD" id="cd07139">
    <property type="entry name" value="ALDH_AldA-Rv0768"/>
    <property type="match status" value="1"/>
</dbReference>
<sequence>MVDFDRNFIGGERVVPCTSDVLEVRFSYDNALVGTVPLSGRADVDMAVAAARRAFDEGPWPRTTPGERQAVLAKFSHLHAARCEEFATFICGENASPLWFALAVQQGIAQQNAAYLEAAKAYPWDVRRPSFGGQTDTVWRREAVGVVAAIIPWNAPHQSALVKLFPALLAGCPVILKLAPETALDGQFLGEMFAAAGLPEGVLSILVADRTVSEYLVTHPDVDKVAFTGSTAAGKRIASAAGAQLKRISLELGGKSANIILPDADFSMVAGTIRYSGLINAGQSCVAQTRILVPRSNHDSFVDALVADVARLKIGDPRDIETFIGPLVSERQRARVSSYIDAGIAEGATLAAGGPGKPEGGEHGAFVRPTVFSNVDNKMKIAQEEIFGPVLSVIPYDGVEQAVAIANDSPFGLAGGIWSGDLQGALDVASRLRAGTLSINGAAPDFAAPFGGRKQSGVGREFGAQGIDAYVEHKVVTV</sequence>
<dbReference type="InterPro" id="IPR029510">
    <property type="entry name" value="Ald_DH_CS_GLU"/>
</dbReference>
<evidence type="ECO:0000256" key="3">
    <source>
        <dbReference type="ARBA" id="ARBA00024226"/>
    </source>
</evidence>
<dbReference type="InterPro" id="IPR015590">
    <property type="entry name" value="Aldehyde_DH_dom"/>
</dbReference>
<dbReference type="InterPro" id="IPR016160">
    <property type="entry name" value="Ald_DH_CS_CYS"/>
</dbReference>
<feature type="domain" description="Aldehyde dehydrogenase" evidence="7">
    <location>
        <begin position="22"/>
        <end position="476"/>
    </location>
</feature>
<dbReference type="PATRIC" id="fig|1280950.3.peg.519"/>
<dbReference type="STRING" id="1280950.HJO_02540"/>
<dbReference type="AlphaFoldDB" id="A0A059FUN3"/>
<evidence type="ECO:0000313" key="9">
    <source>
        <dbReference type="Proteomes" id="UP000025171"/>
    </source>
</evidence>
<dbReference type="PROSITE" id="PS00687">
    <property type="entry name" value="ALDEHYDE_DEHYDR_GLU"/>
    <property type="match status" value="1"/>
</dbReference>
<dbReference type="Gene3D" id="3.40.605.10">
    <property type="entry name" value="Aldehyde Dehydrogenase, Chain A, domain 1"/>
    <property type="match status" value="1"/>
</dbReference>
<proteinExistence type="inferred from homology"/>
<dbReference type="InterPro" id="IPR016161">
    <property type="entry name" value="Ald_DH/histidinol_DH"/>
</dbReference>
<keyword evidence="9" id="KW-1185">Reference proteome</keyword>
<dbReference type="OrthoDB" id="7168186at2"/>
<protein>
    <recommendedName>
        <fullName evidence="3">aldehyde dehydrogenase (NAD(+))</fullName>
        <ecNumber evidence="3">1.2.1.3</ecNumber>
    </recommendedName>
</protein>
<evidence type="ECO:0000259" key="7">
    <source>
        <dbReference type="Pfam" id="PF00171"/>
    </source>
</evidence>